<feature type="signal peptide" evidence="1">
    <location>
        <begin position="1"/>
        <end position="27"/>
    </location>
</feature>
<dbReference type="EMBL" id="DF237516">
    <property type="protein sequence ID" value="GAQ89827.1"/>
    <property type="molecule type" value="Genomic_DNA"/>
</dbReference>
<dbReference type="Proteomes" id="UP000054558">
    <property type="component" value="Unassembled WGS sequence"/>
</dbReference>
<feature type="chain" id="PRO_5012914572" evidence="1">
    <location>
        <begin position="28"/>
        <end position="103"/>
    </location>
</feature>
<sequence length="103" mass="11195">MAAPASRQVILVVALFLVCCMSEVVCAQPSLQRMTFWTKGNASYGLSRHVPVWFADKLRNGDTDTFNDDLFDADQSDLTRGSKIGYQAGTCVLTSTPGDGSDR</sequence>
<evidence type="ECO:0000256" key="1">
    <source>
        <dbReference type="SAM" id="SignalP"/>
    </source>
</evidence>
<protein>
    <submittedName>
        <fullName evidence="2">Uncharacterized protein</fullName>
    </submittedName>
</protein>
<keyword evidence="3" id="KW-1185">Reference proteome</keyword>
<keyword evidence="1" id="KW-0732">Signal</keyword>
<proteinExistence type="predicted"/>
<reference evidence="2 3" key="1">
    <citation type="journal article" date="2014" name="Nat. Commun.">
        <title>Klebsormidium flaccidum genome reveals primary factors for plant terrestrial adaptation.</title>
        <authorList>
            <person name="Hori K."/>
            <person name="Maruyama F."/>
            <person name="Fujisawa T."/>
            <person name="Togashi T."/>
            <person name="Yamamoto N."/>
            <person name="Seo M."/>
            <person name="Sato S."/>
            <person name="Yamada T."/>
            <person name="Mori H."/>
            <person name="Tajima N."/>
            <person name="Moriyama T."/>
            <person name="Ikeuchi M."/>
            <person name="Watanabe M."/>
            <person name="Wada H."/>
            <person name="Kobayashi K."/>
            <person name="Saito M."/>
            <person name="Masuda T."/>
            <person name="Sasaki-Sekimoto Y."/>
            <person name="Mashiguchi K."/>
            <person name="Awai K."/>
            <person name="Shimojima M."/>
            <person name="Masuda S."/>
            <person name="Iwai M."/>
            <person name="Nobusawa T."/>
            <person name="Narise T."/>
            <person name="Kondo S."/>
            <person name="Saito H."/>
            <person name="Sato R."/>
            <person name="Murakawa M."/>
            <person name="Ihara Y."/>
            <person name="Oshima-Yamada Y."/>
            <person name="Ohtaka K."/>
            <person name="Satoh M."/>
            <person name="Sonobe K."/>
            <person name="Ishii M."/>
            <person name="Ohtani R."/>
            <person name="Kanamori-Sato M."/>
            <person name="Honoki R."/>
            <person name="Miyazaki D."/>
            <person name="Mochizuki H."/>
            <person name="Umetsu J."/>
            <person name="Higashi K."/>
            <person name="Shibata D."/>
            <person name="Kamiya Y."/>
            <person name="Sato N."/>
            <person name="Nakamura Y."/>
            <person name="Tabata S."/>
            <person name="Ida S."/>
            <person name="Kurokawa K."/>
            <person name="Ohta H."/>
        </authorList>
    </citation>
    <scope>NUCLEOTIDE SEQUENCE [LARGE SCALE GENOMIC DNA]</scope>
    <source>
        <strain evidence="2 3">NIES-2285</strain>
    </source>
</reference>
<gene>
    <name evidence="2" type="ORF">KFL_005670010</name>
</gene>
<evidence type="ECO:0000313" key="3">
    <source>
        <dbReference type="Proteomes" id="UP000054558"/>
    </source>
</evidence>
<dbReference type="AlphaFoldDB" id="A0A1Y1IMK7"/>
<organism evidence="2 3">
    <name type="scientific">Klebsormidium nitens</name>
    <name type="common">Green alga</name>
    <name type="synonym">Ulothrix nitens</name>
    <dbReference type="NCBI Taxonomy" id="105231"/>
    <lineage>
        <taxon>Eukaryota</taxon>
        <taxon>Viridiplantae</taxon>
        <taxon>Streptophyta</taxon>
        <taxon>Klebsormidiophyceae</taxon>
        <taxon>Klebsormidiales</taxon>
        <taxon>Klebsormidiaceae</taxon>
        <taxon>Klebsormidium</taxon>
    </lineage>
</organism>
<evidence type="ECO:0000313" key="2">
    <source>
        <dbReference type="EMBL" id="GAQ89827.1"/>
    </source>
</evidence>
<name>A0A1Y1IMK7_KLENI</name>
<accession>A0A1Y1IMK7</accession>
<feature type="non-terminal residue" evidence="2">
    <location>
        <position position="103"/>
    </location>
</feature>